<dbReference type="PROSITE" id="PS51635">
    <property type="entry name" value="PNPLA"/>
    <property type="match status" value="1"/>
</dbReference>
<evidence type="ECO:0000256" key="1">
    <source>
        <dbReference type="ARBA" id="ARBA00023098"/>
    </source>
</evidence>
<keyword evidence="2" id="KW-0442">Lipid degradation</keyword>
<proteinExistence type="predicted"/>
<dbReference type="RefSeq" id="WP_073004799.1">
    <property type="nucleotide sequence ID" value="NZ_FQZO01000001.1"/>
</dbReference>
<dbReference type="GO" id="GO:0016787">
    <property type="term" value="F:hydrolase activity"/>
    <property type="evidence" value="ECO:0007669"/>
    <property type="project" value="UniProtKB-UniRule"/>
</dbReference>
<organism evidence="4 5">
    <name type="scientific">Clostridium amylolyticum</name>
    <dbReference type="NCBI Taxonomy" id="1121298"/>
    <lineage>
        <taxon>Bacteria</taxon>
        <taxon>Bacillati</taxon>
        <taxon>Bacillota</taxon>
        <taxon>Clostridia</taxon>
        <taxon>Eubacteriales</taxon>
        <taxon>Clostridiaceae</taxon>
        <taxon>Clostridium</taxon>
    </lineage>
</organism>
<dbReference type="OrthoDB" id="9770965at2"/>
<dbReference type="Gene3D" id="3.40.1090.10">
    <property type="entry name" value="Cytosolic phospholipase A2 catalytic domain"/>
    <property type="match status" value="1"/>
</dbReference>
<dbReference type="InterPro" id="IPR016035">
    <property type="entry name" value="Acyl_Trfase/lysoPLipase"/>
</dbReference>
<feature type="short sequence motif" description="GXSXG" evidence="2">
    <location>
        <begin position="43"/>
        <end position="47"/>
    </location>
</feature>
<evidence type="ECO:0000313" key="5">
    <source>
        <dbReference type="Proteomes" id="UP000184080"/>
    </source>
</evidence>
<comment type="caution">
    <text evidence="2">Lacks conserved residue(s) required for the propagation of feature annotation.</text>
</comment>
<gene>
    <name evidence="4" type="ORF">SAMN05444401_1330</name>
</gene>
<dbReference type="InterPro" id="IPR052580">
    <property type="entry name" value="Lipid_Hydrolase"/>
</dbReference>
<dbReference type="Proteomes" id="UP000184080">
    <property type="component" value="Unassembled WGS sequence"/>
</dbReference>
<evidence type="ECO:0000256" key="2">
    <source>
        <dbReference type="PROSITE-ProRule" id="PRU01161"/>
    </source>
</evidence>
<feature type="active site" description="Proton acceptor" evidence="2">
    <location>
        <position position="213"/>
    </location>
</feature>
<dbReference type="STRING" id="1121298.SAMN05444401_1330"/>
<dbReference type="PANTHER" id="PTHR46394:SF1">
    <property type="entry name" value="PNPLA DOMAIN-CONTAINING PROTEIN"/>
    <property type="match status" value="1"/>
</dbReference>
<accession>A0A1M6D3W8</accession>
<dbReference type="PANTHER" id="PTHR46394">
    <property type="entry name" value="ANNEXIN"/>
    <property type="match status" value="1"/>
</dbReference>
<dbReference type="EMBL" id="FQZO01000001">
    <property type="protein sequence ID" value="SHI67950.1"/>
    <property type="molecule type" value="Genomic_DNA"/>
</dbReference>
<name>A0A1M6D3W8_9CLOT</name>
<dbReference type="Pfam" id="PF01734">
    <property type="entry name" value="Patatin"/>
    <property type="match status" value="1"/>
</dbReference>
<reference evidence="4 5" key="1">
    <citation type="submission" date="2016-11" db="EMBL/GenBank/DDBJ databases">
        <authorList>
            <person name="Jaros S."/>
            <person name="Januszkiewicz K."/>
            <person name="Wedrychowicz H."/>
        </authorList>
    </citation>
    <scope>NUCLEOTIDE SEQUENCE [LARGE SCALE GENOMIC DNA]</scope>
    <source>
        <strain evidence="4 5">DSM 21864</strain>
    </source>
</reference>
<dbReference type="GO" id="GO:0016042">
    <property type="term" value="P:lipid catabolic process"/>
    <property type="evidence" value="ECO:0007669"/>
    <property type="project" value="UniProtKB-UniRule"/>
</dbReference>
<dbReference type="AlphaFoldDB" id="A0A1M6D3W8"/>
<evidence type="ECO:0000259" key="3">
    <source>
        <dbReference type="PROSITE" id="PS51635"/>
    </source>
</evidence>
<keyword evidence="5" id="KW-1185">Reference proteome</keyword>
<evidence type="ECO:0000313" key="4">
    <source>
        <dbReference type="EMBL" id="SHI67950.1"/>
    </source>
</evidence>
<dbReference type="CDD" id="cd07207">
    <property type="entry name" value="Pat_ExoU_VipD_like"/>
    <property type="match status" value="1"/>
</dbReference>
<feature type="active site" description="Nucleophile" evidence="2">
    <location>
        <position position="45"/>
    </location>
</feature>
<dbReference type="SUPFAM" id="SSF52151">
    <property type="entry name" value="FabD/lysophospholipase-like"/>
    <property type="match status" value="1"/>
</dbReference>
<feature type="domain" description="PNPLA" evidence="3">
    <location>
        <begin position="12"/>
        <end position="226"/>
    </location>
</feature>
<feature type="short sequence motif" description="DGA/G" evidence="2">
    <location>
        <begin position="213"/>
        <end position="215"/>
    </location>
</feature>
<protein>
    <submittedName>
        <fullName evidence="4">NTE family protein</fullName>
    </submittedName>
</protein>
<sequence>MNYFSDNKVADAVFEGGGIKAFAFAGAIKVMEDYGYSWRNLAGTSGGSIIAALLAAGYNSQEIKSIMKETDFKSFMDINKLCIPKIHNLLNLILKNGIYQGDYLKAWMDKLLLRKIKNPIKDKVTFKDLIIPNEKGVLLNNPKYKKKYKLHLMASDITRGRLMILPEDIADYGVNPEDFEVSLAIRMSCSIPFYFKPVYFKNQVNKKKSVIVDGGVLSNYPVWLFDVNGVPKYPTLGFRLNGNRSTYDHGEINNLIDFTKGIVKTMFEAQDDTHIKQIDYLRTIKIDSLNFNAVDFNISKESLLKLYSSGEKSAKEFIDHWKSNYAAHRVLRKNYTIPYEV</sequence>
<keyword evidence="1 2" id="KW-0443">Lipid metabolism</keyword>
<keyword evidence="2" id="KW-0378">Hydrolase</keyword>
<dbReference type="InterPro" id="IPR002641">
    <property type="entry name" value="PNPLA_dom"/>
</dbReference>